<dbReference type="FunFam" id="1.10.472.10:FF:000093">
    <property type="entry name" value="Predicted protein"/>
    <property type="match status" value="1"/>
</dbReference>
<dbReference type="SUPFAM" id="SSF47954">
    <property type="entry name" value="Cyclin-like"/>
    <property type="match status" value="1"/>
</dbReference>
<dbReference type="AlphaFoldDB" id="A0A7R9ZCX0"/>
<feature type="compositionally biased region" description="Low complexity" evidence="1">
    <location>
        <begin position="410"/>
        <end position="429"/>
    </location>
</feature>
<evidence type="ECO:0000259" key="2">
    <source>
        <dbReference type="Pfam" id="PF00134"/>
    </source>
</evidence>
<feature type="compositionally biased region" description="Basic and acidic residues" evidence="1">
    <location>
        <begin position="397"/>
        <end position="408"/>
    </location>
</feature>
<feature type="domain" description="Cyclin N-terminal" evidence="2">
    <location>
        <begin position="132"/>
        <end position="262"/>
    </location>
</feature>
<feature type="region of interest" description="Disordered" evidence="1">
    <location>
        <begin position="385"/>
        <end position="438"/>
    </location>
</feature>
<organism evidence="3">
    <name type="scientific">Pseudictyota dubia</name>
    <dbReference type="NCBI Taxonomy" id="2749911"/>
    <lineage>
        <taxon>Eukaryota</taxon>
        <taxon>Sar</taxon>
        <taxon>Stramenopiles</taxon>
        <taxon>Ochrophyta</taxon>
        <taxon>Bacillariophyta</taxon>
        <taxon>Mediophyceae</taxon>
        <taxon>Biddulphiophycidae</taxon>
        <taxon>Eupodiscales</taxon>
        <taxon>Odontellaceae</taxon>
        <taxon>Pseudictyota</taxon>
    </lineage>
</organism>
<evidence type="ECO:0000256" key="1">
    <source>
        <dbReference type="SAM" id="MobiDB-lite"/>
    </source>
</evidence>
<dbReference type="InterPro" id="IPR036915">
    <property type="entry name" value="Cyclin-like_sf"/>
</dbReference>
<proteinExistence type="predicted"/>
<name>A0A7R9ZCX0_9STRA</name>
<dbReference type="InterPro" id="IPR006671">
    <property type="entry name" value="Cyclin_N"/>
</dbReference>
<sequence length="496" mass="54005">MTAICSPVHLCSSQQTGFEVEIDDETGSGDCCCAFFPPFADAVVDSDNGDGCARTPDISDERLAISSSSMMMLRPTKRPRDDGYAMIVDRLKTMLLQQSDPAYETRDYLRFARDANSARRRKGFSCKEERQQQRQVIDRTCRTKMVQWMFQIVDYCNLSRESAVAAASHLDRFLSVSVVTTAAFASAEEEAAATPLAPSLRALSDRWYYQLAAIAALFLSIKTHEPVVVPPSLLSEMSLGVYRESDFVRAEMDLLEGLRWRTSRPTALDFARHLLALLSPLSSSQERDKVLEDLVLYQVELAVHDYELSVRQSPSTVAMAAIRNVLEIVGTSQVHIDECLERIRSAAARDGDDGPSSSSGSSSGLRDPLGPEVENVMVRLTGLALHVTRTTRSPPQLEEKGGEPRVAEESSPSSSKRSSSVPLSSSLPSPCQPTHEACASVAPGKSSVAGKASDTAAEQGHQTFTVSGDAKAIKVMSPVCVTLGDYLLPCTRPSRV</sequence>
<gene>
    <name evidence="3" type="ORF">TDUB1175_LOCUS17371</name>
</gene>
<dbReference type="EMBL" id="HBED01034727">
    <property type="protein sequence ID" value="CAD8318576.1"/>
    <property type="molecule type" value="Transcribed_RNA"/>
</dbReference>
<accession>A0A7R9ZCX0</accession>
<feature type="compositionally biased region" description="Low complexity" evidence="1">
    <location>
        <begin position="354"/>
        <end position="370"/>
    </location>
</feature>
<dbReference type="PANTHER" id="PTHR10177">
    <property type="entry name" value="CYCLINS"/>
    <property type="match status" value="1"/>
</dbReference>
<reference evidence="3" key="1">
    <citation type="submission" date="2021-01" db="EMBL/GenBank/DDBJ databases">
        <authorList>
            <person name="Corre E."/>
            <person name="Pelletier E."/>
            <person name="Niang G."/>
            <person name="Scheremetjew M."/>
            <person name="Finn R."/>
            <person name="Kale V."/>
            <person name="Holt S."/>
            <person name="Cochrane G."/>
            <person name="Meng A."/>
            <person name="Brown T."/>
            <person name="Cohen L."/>
        </authorList>
    </citation>
    <scope>NUCLEOTIDE SEQUENCE</scope>
    <source>
        <strain evidence="3">CCMP147</strain>
    </source>
</reference>
<evidence type="ECO:0000313" key="3">
    <source>
        <dbReference type="EMBL" id="CAD8318576.1"/>
    </source>
</evidence>
<dbReference type="Gene3D" id="1.10.472.10">
    <property type="entry name" value="Cyclin-like"/>
    <property type="match status" value="2"/>
</dbReference>
<feature type="region of interest" description="Disordered" evidence="1">
    <location>
        <begin position="346"/>
        <end position="370"/>
    </location>
</feature>
<dbReference type="Pfam" id="PF00134">
    <property type="entry name" value="Cyclin_N"/>
    <property type="match status" value="1"/>
</dbReference>
<protein>
    <recommendedName>
        <fullName evidence="2">Cyclin N-terminal domain-containing protein</fullName>
    </recommendedName>
</protein>
<dbReference type="InterPro" id="IPR039361">
    <property type="entry name" value="Cyclin"/>
</dbReference>